<name>A0AAX6FF92_IRIPA</name>
<evidence type="ECO:0000313" key="3">
    <source>
        <dbReference type="EMBL" id="KAJ6814883.1"/>
    </source>
</evidence>
<gene>
    <name evidence="3" type="ORF">M6B38_137180</name>
</gene>
<feature type="compositionally biased region" description="Pro residues" evidence="1">
    <location>
        <begin position="78"/>
        <end position="88"/>
    </location>
</feature>
<proteinExistence type="predicted"/>
<comment type="caution">
    <text evidence="3">The sequence shown here is derived from an EMBL/GenBank/DDBJ whole genome shotgun (WGS) entry which is preliminary data.</text>
</comment>
<evidence type="ECO:0000313" key="4">
    <source>
        <dbReference type="Proteomes" id="UP001140949"/>
    </source>
</evidence>
<keyword evidence="2" id="KW-1133">Transmembrane helix</keyword>
<reference evidence="3" key="2">
    <citation type="submission" date="2023-04" db="EMBL/GenBank/DDBJ databases">
        <authorList>
            <person name="Bruccoleri R.E."/>
            <person name="Oakeley E.J."/>
            <person name="Faust A.-M."/>
            <person name="Dessus-Babus S."/>
            <person name="Altorfer M."/>
            <person name="Burckhardt D."/>
            <person name="Oertli M."/>
            <person name="Naumann U."/>
            <person name="Petersen F."/>
            <person name="Wong J."/>
        </authorList>
    </citation>
    <scope>NUCLEOTIDE SEQUENCE</scope>
    <source>
        <strain evidence="3">GSM-AAB239-AS_SAM_17_03QT</strain>
        <tissue evidence="3">Leaf</tissue>
    </source>
</reference>
<feature type="transmembrane region" description="Helical" evidence="2">
    <location>
        <begin position="230"/>
        <end position="249"/>
    </location>
</feature>
<feature type="compositionally biased region" description="Polar residues" evidence="1">
    <location>
        <begin position="102"/>
        <end position="113"/>
    </location>
</feature>
<evidence type="ECO:0000256" key="1">
    <source>
        <dbReference type="SAM" id="MobiDB-lite"/>
    </source>
</evidence>
<keyword evidence="4" id="KW-1185">Reference proteome</keyword>
<protein>
    <submittedName>
        <fullName evidence="3">Formin-like protein 18 isoform X2</fullName>
    </submittedName>
</protein>
<dbReference type="AlphaFoldDB" id="A0AAX6FF92"/>
<sequence length="285" mass="31479">MHLSLPLSLLNTHINLFFLLHPTTPTGRRPPPGEPGRRGRRPLLLPSSSLSSSFLLLTTIITFTIKLTITTFIILSTPTPPPHGPPPGRRAGQVAPHPAPRTPQQRCDSSSVRTAACVRHHGRRRPPQAGENHPRVAPSPGRTPWLPHMAATVFSDAHDRLFVHFARNSVDARAREVQNWRSVAAISCGFSGQSDRWIGDLFAPSQSRFVEPTSSARNFAVAAPFCAPSVLVHSWIPGIYIFVLVFLLCSRQVYFSRRKTLCYILWYCIEDLALAPEEAPAGNLA</sequence>
<reference evidence="3" key="1">
    <citation type="journal article" date="2023" name="GigaByte">
        <title>Genome assembly of the bearded iris, Iris pallida Lam.</title>
        <authorList>
            <person name="Bruccoleri R.E."/>
            <person name="Oakeley E.J."/>
            <person name="Faust A.M.E."/>
            <person name="Altorfer M."/>
            <person name="Dessus-Babus S."/>
            <person name="Burckhardt D."/>
            <person name="Oertli M."/>
            <person name="Naumann U."/>
            <person name="Petersen F."/>
            <person name="Wong J."/>
        </authorList>
    </citation>
    <scope>NUCLEOTIDE SEQUENCE</scope>
    <source>
        <strain evidence="3">GSM-AAB239-AS_SAM_17_03QT</strain>
    </source>
</reference>
<keyword evidence="2" id="KW-0472">Membrane</keyword>
<feature type="region of interest" description="Disordered" evidence="1">
    <location>
        <begin position="22"/>
        <end position="45"/>
    </location>
</feature>
<feature type="region of interest" description="Disordered" evidence="1">
    <location>
        <begin position="78"/>
        <end position="142"/>
    </location>
</feature>
<dbReference type="Proteomes" id="UP001140949">
    <property type="component" value="Unassembled WGS sequence"/>
</dbReference>
<organism evidence="3 4">
    <name type="scientific">Iris pallida</name>
    <name type="common">Sweet iris</name>
    <dbReference type="NCBI Taxonomy" id="29817"/>
    <lineage>
        <taxon>Eukaryota</taxon>
        <taxon>Viridiplantae</taxon>
        <taxon>Streptophyta</taxon>
        <taxon>Embryophyta</taxon>
        <taxon>Tracheophyta</taxon>
        <taxon>Spermatophyta</taxon>
        <taxon>Magnoliopsida</taxon>
        <taxon>Liliopsida</taxon>
        <taxon>Asparagales</taxon>
        <taxon>Iridaceae</taxon>
        <taxon>Iridoideae</taxon>
        <taxon>Irideae</taxon>
        <taxon>Iris</taxon>
    </lineage>
</organism>
<keyword evidence="2" id="KW-0812">Transmembrane</keyword>
<dbReference type="EMBL" id="JANAVB010029607">
    <property type="protein sequence ID" value="KAJ6814883.1"/>
    <property type="molecule type" value="Genomic_DNA"/>
</dbReference>
<evidence type="ECO:0000256" key="2">
    <source>
        <dbReference type="SAM" id="Phobius"/>
    </source>
</evidence>
<accession>A0AAX6FF92</accession>